<reference evidence="2 3" key="1">
    <citation type="submission" date="2016-10" db="EMBL/GenBank/DDBJ databases">
        <authorList>
            <person name="de Groot N.N."/>
        </authorList>
    </citation>
    <scope>NUCLEOTIDE SEQUENCE [LARGE SCALE GENOMIC DNA]</scope>
    <source>
        <strain evidence="2 3">CGMCC 1.5058</strain>
    </source>
</reference>
<evidence type="ECO:0000313" key="3">
    <source>
        <dbReference type="Proteomes" id="UP000183255"/>
    </source>
</evidence>
<proteinExistence type="predicted"/>
<sequence>MKTCKKCGTAYEKEKGHVCEVEKKEVESYILSQKEEIQPLLREIRETILSAVPGVYEKISWKMPTFYRTHDIIHFAAFKNHWGLYPGPVAIEHFKERFEGLTYSKGAVQFLYDRPLDKKLIYDMTRWCHETGNHH</sequence>
<dbReference type="RefSeq" id="WP_031574480.1">
    <property type="nucleotide sequence ID" value="NZ_FNDZ01000001.1"/>
</dbReference>
<dbReference type="InterPro" id="IPR014922">
    <property type="entry name" value="YdhG-like"/>
</dbReference>
<dbReference type="Proteomes" id="UP000183255">
    <property type="component" value="Unassembled WGS sequence"/>
</dbReference>
<accession>A0A1G8IEH9</accession>
<name>A0A1G8IEH9_9CLOT</name>
<dbReference type="Pfam" id="PF08818">
    <property type="entry name" value="DUF1801"/>
    <property type="match status" value="1"/>
</dbReference>
<dbReference type="SUPFAM" id="SSF159888">
    <property type="entry name" value="YdhG-like"/>
    <property type="match status" value="1"/>
</dbReference>
<organism evidence="2 3">
    <name type="scientific">Proteiniclasticum ruminis</name>
    <dbReference type="NCBI Taxonomy" id="398199"/>
    <lineage>
        <taxon>Bacteria</taxon>
        <taxon>Bacillati</taxon>
        <taxon>Bacillota</taxon>
        <taxon>Clostridia</taxon>
        <taxon>Eubacteriales</taxon>
        <taxon>Clostridiaceae</taxon>
        <taxon>Proteiniclasticum</taxon>
    </lineage>
</organism>
<feature type="domain" description="YdhG-like" evidence="1">
    <location>
        <begin position="39"/>
        <end position="125"/>
    </location>
</feature>
<dbReference type="Gene3D" id="3.90.1150.200">
    <property type="match status" value="1"/>
</dbReference>
<protein>
    <submittedName>
        <fullName evidence="2">Uncharacterized conserved protein YdhG, YjbR/CyaY-like superfamily, DUF1801 family</fullName>
    </submittedName>
</protein>
<evidence type="ECO:0000259" key="1">
    <source>
        <dbReference type="Pfam" id="PF08818"/>
    </source>
</evidence>
<gene>
    <name evidence="2" type="ORF">SAMN05421804_101857</name>
</gene>
<evidence type="ECO:0000313" key="2">
    <source>
        <dbReference type="EMBL" id="SDI17131.1"/>
    </source>
</evidence>
<dbReference type="AlphaFoldDB" id="A0A1G8IEH9"/>
<dbReference type="EMBL" id="FNDZ01000001">
    <property type="protein sequence ID" value="SDI17131.1"/>
    <property type="molecule type" value="Genomic_DNA"/>
</dbReference>